<gene>
    <name evidence="1" type="ORF">HSB1_38680</name>
</gene>
<dbReference type="EMBL" id="ALJD01000010">
    <property type="protein sequence ID" value="EJN57783.1"/>
    <property type="molecule type" value="Genomic_DNA"/>
</dbReference>
<organism evidence="1 2">
    <name type="scientific">Halogranum salarium B-1</name>
    <dbReference type="NCBI Taxonomy" id="1210908"/>
    <lineage>
        <taxon>Archaea</taxon>
        <taxon>Methanobacteriati</taxon>
        <taxon>Methanobacteriota</taxon>
        <taxon>Stenosarchaea group</taxon>
        <taxon>Halobacteria</taxon>
        <taxon>Halobacteriales</taxon>
        <taxon>Haloferacaceae</taxon>
    </lineage>
</organism>
<dbReference type="RefSeq" id="WP_009377011.1">
    <property type="nucleotide sequence ID" value="NZ_ALJD01000010.1"/>
</dbReference>
<reference evidence="1 2" key="1">
    <citation type="journal article" date="2012" name="J. Bacteriol.">
        <title>Draft Genome Sequence of the Extremely Halophilic Archaeon Halogranum salarium B-1T.</title>
        <authorList>
            <person name="Kim K.K."/>
            <person name="Lee K.C."/>
            <person name="Lee J.S."/>
        </authorList>
    </citation>
    <scope>NUCLEOTIDE SEQUENCE [LARGE SCALE GENOMIC DNA]</scope>
    <source>
        <strain evidence="1 2">B-1</strain>
    </source>
</reference>
<dbReference type="AlphaFoldDB" id="J2ZXN8"/>
<evidence type="ECO:0008006" key="3">
    <source>
        <dbReference type="Google" id="ProtNLM"/>
    </source>
</evidence>
<evidence type="ECO:0000313" key="2">
    <source>
        <dbReference type="Proteomes" id="UP000007813"/>
    </source>
</evidence>
<proteinExistence type="predicted"/>
<dbReference type="Proteomes" id="UP000007813">
    <property type="component" value="Unassembled WGS sequence"/>
</dbReference>
<dbReference type="OrthoDB" id="339314at2157"/>
<dbReference type="eggNOG" id="arCOG13029">
    <property type="taxonomic scope" value="Archaea"/>
</dbReference>
<name>J2ZXN8_9EURY</name>
<evidence type="ECO:0000313" key="1">
    <source>
        <dbReference type="EMBL" id="EJN57783.1"/>
    </source>
</evidence>
<accession>J2ZXN8</accession>
<sequence length="162" mass="18458">MSKNLFRITVDEPNYSRVLKEPVELGDVRNLSSALNAEESVRLWAVKPGPGNANTYDRLQPDDALLFYLGGKYRPDGEGRYVAVGRVGKKFRGDEESGRELFRNVNVENMYTIEDFELISKTKKDIERILGYDADHGHPNGPHRVPEDRYSSVNHVMNELMS</sequence>
<comment type="caution">
    <text evidence="1">The sequence shown here is derived from an EMBL/GenBank/DDBJ whole genome shotgun (WGS) entry which is preliminary data.</text>
</comment>
<protein>
    <recommendedName>
        <fullName evidence="3">EVE domain-containing protein</fullName>
    </recommendedName>
</protein>